<dbReference type="Pfam" id="PF04545">
    <property type="entry name" value="Sigma70_r4"/>
    <property type="match status" value="1"/>
</dbReference>
<evidence type="ECO:0000256" key="1">
    <source>
        <dbReference type="SAM" id="Phobius"/>
    </source>
</evidence>
<keyword evidence="1" id="KW-0812">Transmembrane</keyword>
<feature type="domain" description="RNA polymerase sigma-70 region 4" evidence="2">
    <location>
        <begin position="134"/>
        <end position="184"/>
    </location>
</feature>
<name>A0A139RFK1_STROR</name>
<keyword evidence="1" id="KW-1133">Transmembrane helix</keyword>
<keyword evidence="1" id="KW-0472">Membrane</keyword>
<evidence type="ECO:0000313" key="3">
    <source>
        <dbReference type="EMBL" id="KXU13511.1"/>
    </source>
</evidence>
<dbReference type="InterPro" id="IPR013324">
    <property type="entry name" value="RNA_pol_sigma_r3/r4-like"/>
</dbReference>
<proteinExistence type="predicted"/>
<sequence>MKNSDDNGRVLHISVYPFIWCAFLHLIGYSVWLIFVSFCPVIGLRRKLLMKVTDRRNKKIDEAVSNNEWDEVLRLMSQSLQNAERRDRYHSKQSLDKNISKGSRKTELHEIITNVVSSETQLLEKELIMHCDLALQQLSSVDRTIVLGRTAEKPLSFVELGRQVGLTDKTVKSHYLKALEQLKEYLSDYYYS</sequence>
<dbReference type="AlphaFoldDB" id="A0A139RFK1"/>
<dbReference type="GO" id="GO:0006352">
    <property type="term" value="P:DNA-templated transcription initiation"/>
    <property type="evidence" value="ECO:0007669"/>
    <property type="project" value="InterPro"/>
</dbReference>
<dbReference type="PATRIC" id="fig|1303.87.peg.2038"/>
<evidence type="ECO:0000259" key="2">
    <source>
        <dbReference type="Pfam" id="PF04545"/>
    </source>
</evidence>
<accession>A0A139RFK1</accession>
<protein>
    <recommendedName>
        <fullName evidence="2">RNA polymerase sigma-70 region 4 domain-containing protein</fullName>
    </recommendedName>
</protein>
<reference evidence="3 4" key="1">
    <citation type="submission" date="2016-01" db="EMBL/GenBank/DDBJ databases">
        <title>Highly variable Streptococcus oralis are common among viridans streptococci isolated from primates.</title>
        <authorList>
            <person name="Denapaite D."/>
            <person name="Rieger M."/>
            <person name="Koendgen S."/>
            <person name="Brueckner R."/>
            <person name="Ochigava I."/>
            <person name="Kappeler P."/>
            <person name="Maetz-Rensing K."/>
            <person name="Leendertz F."/>
            <person name="Hakenbeck R."/>
        </authorList>
    </citation>
    <scope>NUCLEOTIDE SEQUENCE [LARGE SCALE GENOMIC DNA]</scope>
    <source>
        <strain evidence="3 4">DD17</strain>
    </source>
</reference>
<dbReference type="InterPro" id="IPR007630">
    <property type="entry name" value="RNA_pol_sigma70_r4"/>
</dbReference>
<organism evidence="3 4">
    <name type="scientific">Streptococcus oralis</name>
    <dbReference type="NCBI Taxonomy" id="1303"/>
    <lineage>
        <taxon>Bacteria</taxon>
        <taxon>Bacillati</taxon>
        <taxon>Bacillota</taxon>
        <taxon>Bacilli</taxon>
        <taxon>Lactobacillales</taxon>
        <taxon>Streptococcaceae</taxon>
        <taxon>Streptococcus</taxon>
    </lineage>
</organism>
<feature type="transmembrane region" description="Helical" evidence="1">
    <location>
        <begin position="15"/>
        <end position="42"/>
    </location>
</feature>
<dbReference type="Gene3D" id="1.20.140.160">
    <property type="match status" value="1"/>
</dbReference>
<dbReference type="GO" id="GO:0003700">
    <property type="term" value="F:DNA-binding transcription factor activity"/>
    <property type="evidence" value="ECO:0007669"/>
    <property type="project" value="InterPro"/>
</dbReference>
<comment type="caution">
    <text evidence="3">The sequence shown here is derived from an EMBL/GenBank/DDBJ whole genome shotgun (WGS) entry which is preliminary data.</text>
</comment>
<evidence type="ECO:0000313" key="4">
    <source>
        <dbReference type="Proteomes" id="UP000072989"/>
    </source>
</evidence>
<dbReference type="Proteomes" id="UP000072989">
    <property type="component" value="Unassembled WGS sequence"/>
</dbReference>
<dbReference type="SUPFAM" id="SSF88659">
    <property type="entry name" value="Sigma3 and sigma4 domains of RNA polymerase sigma factors"/>
    <property type="match status" value="1"/>
</dbReference>
<dbReference type="EMBL" id="LQZE01000362">
    <property type="protein sequence ID" value="KXU13511.1"/>
    <property type="molecule type" value="Genomic_DNA"/>
</dbReference>
<gene>
    <name evidence="3" type="ORF">SORDD17_01703</name>
</gene>